<protein>
    <submittedName>
        <fullName evidence="2">Uncharacterized protein</fullName>
    </submittedName>
</protein>
<feature type="compositionally biased region" description="Pro residues" evidence="1">
    <location>
        <begin position="230"/>
        <end position="240"/>
    </location>
</feature>
<evidence type="ECO:0000256" key="1">
    <source>
        <dbReference type="SAM" id="MobiDB-lite"/>
    </source>
</evidence>
<reference evidence="2 3" key="1">
    <citation type="journal article" date="2012" name="Genome Biol.">
        <title>Genome and low-iron response of an oceanic diatom adapted to chronic iron limitation.</title>
        <authorList>
            <person name="Lommer M."/>
            <person name="Specht M."/>
            <person name="Roy A.S."/>
            <person name="Kraemer L."/>
            <person name="Andreson R."/>
            <person name="Gutowska M.A."/>
            <person name="Wolf J."/>
            <person name="Bergner S.V."/>
            <person name="Schilhabel M.B."/>
            <person name="Klostermeier U.C."/>
            <person name="Beiko R.G."/>
            <person name="Rosenstiel P."/>
            <person name="Hippler M."/>
            <person name="Laroche J."/>
        </authorList>
    </citation>
    <scope>NUCLEOTIDE SEQUENCE [LARGE SCALE GENOMIC DNA]</scope>
    <source>
        <strain evidence="2 3">CCMP1005</strain>
    </source>
</reference>
<evidence type="ECO:0000313" key="3">
    <source>
        <dbReference type="Proteomes" id="UP000266841"/>
    </source>
</evidence>
<dbReference type="EMBL" id="AGNL01022455">
    <property type="protein sequence ID" value="EJK59725.1"/>
    <property type="molecule type" value="Genomic_DNA"/>
</dbReference>
<proteinExistence type="predicted"/>
<dbReference type="AlphaFoldDB" id="K0S3F9"/>
<feature type="compositionally biased region" description="Polar residues" evidence="1">
    <location>
        <begin position="187"/>
        <end position="205"/>
    </location>
</feature>
<feature type="compositionally biased region" description="Basic and acidic residues" evidence="1">
    <location>
        <begin position="17"/>
        <end position="30"/>
    </location>
</feature>
<sequence>MWKPSATMKNLHSGNLEGREAVGRGRDLRSSVENGYQRGMGFLKSKSSTALVRRSGDGPKKAPAGSNPAGMKMRLSSATVSVADTRDDLGTIDSSRDSTPTPTTPTGRARTGRRANQRQKKPTPAPAGKKPTLVTVAEKKPADSKSSQDNKKKSRSRGRETEERQSSFEHETSYTESYSSGSEDESVGNSTYESEDNTTGASFDSNTRRHLAKSARRHAAARRRRNGCATPPPRPEPEPVSSPVHDAVARFDAFSKLDDLMSPQSSEAEESNPSTESRVKNLVIDFVVQNEVNQLIIQNTVHGNVEKLHLHVSDGFTPRFTLSL</sequence>
<keyword evidence="3" id="KW-1185">Reference proteome</keyword>
<organism evidence="2 3">
    <name type="scientific">Thalassiosira oceanica</name>
    <name type="common">Marine diatom</name>
    <dbReference type="NCBI Taxonomy" id="159749"/>
    <lineage>
        <taxon>Eukaryota</taxon>
        <taxon>Sar</taxon>
        <taxon>Stramenopiles</taxon>
        <taxon>Ochrophyta</taxon>
        <taxon>Bacillariophyta</taxon>
        <taxon>Coscinodiscophyceae</taxon>
        <taxon>Thalassiosirophycidae</taxon>
        <taxon>Thalassiosirales</taxon>
        <taxon>Thalassiosiraceae</taxon>
        <taxon>Thalassiosira</taxon>
    </lineage>
</organism>
<feature type="compositionally biased region" description="Basic residues" evidence="1">
    <location>
        <begin position="208"/>
        <end position="226"/>
    </location>
</feature>
<evidence type="ECO:0000313" key="2">
    <source>
        <dbReference type="EMBL" id="EJK59725.1"/>
    </source>
</evidence>
<feature type="compositionally biased region" description="Low complexity" evidence="1">
    <location>
        <begin position="97"/>
        <end position="109"/>
    </location>
</feature>
<accession>K0S3F9</accession>
<gene>
    <name evidence="2" type="ORF">THAOC_20016</name>
</gene>
<feature type="region of interest" description="Disordered" evidence="1">
    <location>
        <begin position="1"/>
        <end position="244"/>
    </location>
</feature>
<name>K0S3F9_THAOC</name>
<feature type="compositionally biased region" description="Basic and acidic residues" evidence="1">
    <location>
        <begin position="137"/>
        <end position="173"/>
    </location>
</feature>
<feature type="compositionally biased region" description="Basic residues" evidence="1">
    <location>
        <begin position="110"/>
        <end position="121"/>
    </location>
</feature>
<dbReference type="Proteomes" id="UP000266841">
    <property type="component" value="Unassembled WGS sequence"/>
</dbReference>
<comment type="caution">
    <text evidence="2">The sequence shown here is derived from an EMBL/GenBank/DDBJ whole genome shotgun (WGS) entry which is preliminary data.</text>
</comment>